<organism evidence="1 2">
    <name type="scientific">Sphingobium yanoikuyae</name>
    <name type="common">Sphingomonas yanoikuyae</name>
    <dbReference type="NCBI Taxonomy" id="13690"/>
    <lineage>
        <taxon>Bacteria</taxon>
        <taxon>Pseudomonadati</taxon>
        <taxon>Pseudomonadota</taxon>
        <taxon>Alphaproteobacteria</taxon>
        <taxon>Sphingomonadales</taxon>
        <taxon>Sphingomonadaceae</taxon>
        <taxon>Sphingobium</taxon>
    </lineage>
</organism>
<comment type="caution">
    <text evidence="1">The sequence shown here is derived from an EMBL/GenBank/DDBJ whole genome shotgun (WGS) entry which is preliminary data.</text>
</comment>
<dbReference type="Proteomes" id="UP001162318">
    <property type="component" value="Unassembled WGS sequence"/>
</dbReference>
<evidence type="ECO:0000313" key="1">
    <source>
        <dbReference type="EMBL" id="MDH2131056.1"/>
    </source>
</evidence>
<accession>A0AA43B785</accession>
<reference evidence="1" key="1">
    <citation type="submission" date="2022-09" db="EMBL/GenBank/DDBJ databases">
        <title>Intensive care unit water sources are persistently colonized with multi-drug resistant bacteria and are the site of extensive horizontal gene transfer of antibiotic resistance genes.</title>
        <authorList>
            <person name="Diorio-Toth L."/>
        </authorList>
    </citation>
    <scope>NUCLEOTIDE SEQUENCE</scope>
    <source>
        <strain evidence="1">GD03659</strain>
    </source>
</reference>
<dbReference type="SUPFAM" id="SSF159283">
    <property type="entry name" value="Guanosine diphospho-D-mannose pyrophosphorylase/mannose-6-phosphate isomerase linker domain"/>
    <property type="match status" value="1"/>
</dbReference>
<evidence type="ECO:0000313" key="2">
    <source>
        <dbReference type="Proteomes" id="UP001162318"/>
    </source>
</evidence>
<sequence length="102" mass="11094">MEPDTLGVSPSGPATVMDCRNTLLRSESDRLEIIGHIEVVAMSDAVLIADKSRAQDMNKVVEALQTKAARSRGFLPESPAMGLHDSLLISGHFQVKRITARH</sequence>
<dbReference type="RefSeq" id="WP_180275626.1">
    <property type="nucleotide sequence ID" value="NZ_JAOCKX010000008.1"/>
</dbReference>
<name>A0AA43B785_SPHYA</name>
<gene>
    <name evidence="1" type="ORF">N5J77_07960</name>
</gene>
<protein>
    <submittedName>
        <fullName evidence="1">Uncharacterized protein</fullName>
    </submittedName>
</protein>
<dbReference type="AlphaFoldDB" id="A0AA43B785"/>
<dbReference type="Gene3D" id="3.90.550.10">
    <property type="entry name" value="Spore Coat Polysaccharide Biosynthesis Protein SpsA, Chain A"/>
    <property type="match status" value="1"/>
</dbReference>
<dbReference type="EMBL" id="JAOCKX010000008">
    <property type="protein sequence ID" value="MDH2131056.1"/>
    <property type="molecule type" value="Genomic_DNA"/>
</dbReference>
<proteinExistence type="predicted"/>
<dbReference type="InterPro" id="IPR029044">
    <property type="entry name" value="Nucleotide-diphossugar_trans"/>
</dbReference>